<reference evidence="2" key="1">
    <citation type="journal article" date="2019" name="Int. J. Syst. Evol. Microbiol.">
        <title>The Global Catalogue of Microorganisms (GCM) 10K type strain sequencing project: providing services to taxonomists for standard genome sequencing and annotation.</title>
        <authorList>
            <consortium name="The Broad Institute Genomics Platform"/>
            <consortium name="The Broad Institute Genome Sequencing Center for Infectious Disease"/>
            <person name="Wu L."/>
            <person name="Ma J."/>
        </authorList>
    </citation>
    <scope>NUCLEOTIDE SEQUENCE [LARGE SCALE GENOMIC DNA]</scope>
    <source>
        <strain evidence="2">KACC 12602</strain>
    </source>
</reference>
<sequence length="174" mass="19524">MRYEFAHKITGDWSFEEQKVISDTISFISNPIAGDPVTEIGRYLSKVTGVKYLLIGKFVSPENEKVETICFFSQGQQLANITYNLKNTPCYHVFQQHVCYYPYGVQEEFPEDADLVIMGVNSYMGAALKNYTGESIGLIVLLNDSTIENPSMLEYLLTLVSPTLERELVAGLSA</sequence>
<name>A0ABW0EBZ6_9BACT</name>
<dbReference type="SUPFAM" id="SSF55781">
    <property type="entry name" value="GAF domain-like"/>
    <property type="match status" value="1"/>
</dbReference>
<evidence type="ECO:0008006" key="3">
    <source>
        <dbReference type="Google" id="ProtNLM"/>
    </source>
</evidence>
<dbReference type="Proteomes" id="UP001596161">
    <property type="component" value="Unassembled WGS sequence"/>
</dbReference>
<proteinExistence type="predicted"/>
<evidence type="ECO:0000313" key="1">
    <source>
        <dbReference type="EMBL" id="MFC5271121.1"/>
    </source>
</evidence>
<organism evidence="1 2">
    <name type="scientific">Adhaeribacter terreus</name>
    <dbReference type="NCBI Taxonomy" id="529703"/>
    <lineage>
        <taxon>Bacteria</taxon>
        <taxon>Pseudomonadati</taxon>
        <taxon>Bacteroidota</taxon>
        <taxon>Cytophagia</taxon>
        <taxon>Cytophagales</taxon>
        <taxon>Hymenobacteraceae</taxon>
        <taxon>Adhaeribacter</taxon>
    </lineage>
</organism>
<comment type="caution">
    <text evidence="1">The sequence shown here is derived from an EMBL/GenBank/DDBJ whole genome shotgun (WGS) entry which is preliminary data.</text>
</comment>
<keyword evidence="2" id="KW-1185">Reference proteome</keyword>
<dbReference type="EMBL" id="JBHSKT010000005">
    <property type="protein sequence ID" value="MFC5271121.1"/>
    <property type="molecule type" value="Genomic_DNA"/>
</dbReference>
<protein>
    <recommendedName>
        <fullName evidence="3">GAF domain-containing protein</fullName>
    </recommendedName>
</protein>
<dbReference type="RefSeq" id="WP_378017487.1">
    <property type="nucleotide sequence ID" value="NZ_JBHSKT010000005.1"/>
</dbReference>
<gene>
    <name evidence="1" type="ORF">ACFPIB_10900</name>
</gene>
<evidence type="ECO:0000313" key="2">
    <source>
        <dbReference type="Proteomes" id="UP001596161"/>
    </source>
</evidence>
<accession>A0ABW0EBZ6</accession>